<gene>
    <name evidence="4" type="ORF">ITI46_12955</name>
</gene>
<feature type="compositionally biased region" description="Low complexity" evidence="2">
    <location>
        <begin position="86"/>
        <end position="100"/>
    </location>
</feature>
<feature type="region of interest" description="Disordered" evidence="2">
    <location>
        <begin position="1"/>
        <end position="32"/>
    </location>
</feature>
<name>A0ABS3XB01_9ACTN</name>
<feature type="compositionally biased region" description="Polar residues" evidence="2">
    <location>
        <begin position="1"/>
        <end position="10"/>
    </location>
</feature>
<dbReference type="InterPro" id="IPR050267">
    <property type="entry name" value="Anti-sigma-factor_SerPK"/>
</dbReference>
<dbReference type="Gene3D" id="3.30.565.10">
    <property type="entry name" value="Histidine kinase-like ATPase, C-terminal domain"/>
    <property type="match status" value="1"/>
</dbReference>
<keyword evidence="4" id="KW-0547">Nucleotide-binding</keyword>
<accession>A0ABS3XB01</accession>
<feature type="region of interest" description="Disordered" evidence="2">
    <location>
        <begin position="78"/>
        <end position="111"/>
    </location>
</feature>
<proteinExistence type="predicted"/>
<evidence type="ECO:0000256" key="1">
    <source>
        <dbReference type="ARBA" id="ARBA00022527"/>
    </source>
</evidence>
<keyword evidence="5" id="KW-1185">Reference proteome</keyword>
<dbReference type="Proteomes" id="UP001519064">
    <property type="component" value="Unassembled WGS sequence"/>
</dbReference>
<keyword evidence="4" id="KW-0067">ATP-binding</keyword>
<dbReference type="SUPFAM" id="SSF55874">
    <property type="entry name" value="ATPase domain of HSP90 chaperone/DNA topoisomerase II/histidine kinase"/>
    <property type="match status" value="1"/>
</dbReference>
<dbReference type="GO" id="GO:0005524">
    <property type="term" value="F:ATP binding"/>
    <property type="evidence" value="ECO:0007669"/>
    <property type="project" value="UniProtKB-KW"/>
</dbReference>
<evidence type="ECO:0000256" key="2">
    <source>
        <dbReference type="SAM" id="MobiDB-lite"/>
    </source>
</evidence>
<dbReference type="InterPro" id="IPR036890">
    <property type="entry name" value="HATPase_C_sf"/>
</dbReference>
<organism evidence="4 5">
    <name type="scientific">Streptomyces oryzae</name>
    <dbReference type="NCBI Taxonomy" id="1434886"/>
    <lineage>
        <taxon>Bacteria</taxon>
        <taxon>Bacillati</taxon>
        <taxon>Actinomycetota</taxon>
        <taxon>Actinomycetes</taxon>
        <taxon>Kitasatosporales</taxon>
        <taxon>Streptomycetaceae</taxon>
        <taxon>Streptomyces</taxon>
    </lineage>
</organism>
<keyword evidence="1" id="KW-0723">Serine/threonine-protein kinase</keyword>
<evidence type="ECO:0000313" key="4">
    <source>
        <dbReference type="EMBL" id="MBO8192567.1"/>
    </source>
</evidence>
<dbReference type="PANTHER" id="PTHR35526">
    <property type="entry name" value="ANTI-SIGMA-F FACTOR RSBW-RELATED"/>
    <property type="match status" value="1"/>
</dbReference>
<feature type="domain" description="Histidine kinase/HSP90-like ATPase" evidence="3">
    <location>
        <begin position="118"/>
        <end position="247"/>
    </location>
</feature>
<evidence type="ECO:0000259" key="3">
    <source>
        <dbReference type="Pfam" id="PF13581"/>
    </source>
</evidence>
<evidence type="ECO:0000313" key="5">
    <source>
        <dbReference type="Proteomes" id="UP001519064"/>
    </source>
</evidence>
<dbReference type="Pfam" id="PF13581">
    <property type="entry name" value="HATPase_c_2"/>
    <property type="match status" value="1"/>
</dbReference>
<dbReference type="EMBL" id="JADKMA010000054">
    <property type="protein sequence ID" value="MBO8192567.1"/>
    <property type="molecule type" value="Genomic_DNA"/>
</dbReference>
<dbReference type="PANTHER" id="PTHR35526:SF3">
    <property type="entry name" value="ANTI-SIGMA-F FACTOR RSBW"/>
    <property type="match status" value="1"/>
</dbReference>
<comment type="caution">
    <text evidence="4">The sequence shown here is derived from an EMBL/GenBank/DDBJ whole genome shotgun (WGS) entry which is preliminary data.</text>
</comment>
<reference evidence="4 5" key="1">
    <citation type="submission" date="2020-11" db="EMBL/GenBank/DDBJ databases">
        <title>Streptomyces spirodelae sp. nov., isolated from duckweed.</title>
        <authorList>
            <person name="Saimee Y."/>
            <person name="Duangmal K."/>
        </authorList>
    </citation>
    <scope>NUCLEOTIDE SEQUENCE [LARGE SCALE GENOMIC DNA]</scope>
    <source>
        <strain evidence="4 5">S16-07</strain>
    </source>
</reference>
<protein>
    <submittedName>
        <fullName evidence="4">ATP-binding protein</fullName>
    </submittedName>
</protein>
<keyword evidence="1" id="KW-0808">Transferase</keyword>
<dbReference type="CDD" id="cd16936">
    <property type="entry name" value="HATPase_RsbW-like"/>
    <property type="match status" value="1"/>
</dbReference>
<sequence length="260" mass="28271">MEGDTASTSATRGVVRVTRRRHREDSPSANSPIRELQISHCRLLSGTAWGHSDGQTTRVTALPRGRDQLDGRRLHVYAAPARRDPAAAPTTASPASDGAPQPAAPARYAEDPSWQLRFPAREQYIARARVAFTSWLKERQEPEISAEAVDDAVLLLSELTTNAVVHTRCLPEAELVCRATLSVRETPTAALLRIEVHDHAEGDDRPELKNSEAADESGRGLCIVAALAADWGVRTSTVTDGNAVWATLRLPRELPAERPA</sequence>
<dbReference type="InterPro" id="IPR003594">
    <property type="entry name" value="HATPase_dom"/>
</dbReference>
<keyword evidence="1" id="KW-0418">Kinase</keyword>